<dbReference type="RefSeq" id="WP_196989917.1">
    <property type="nucleotide sequence ID" value="NZ_JADWYR010000001.1"/>
</dbReference>
<organism evidence="1 2">
    <name type="scientific">Panacibacter microcysteis</name>
    <dbReference type="NCBI Taxonomy" id="2793269"/>
    <lineage>
        <taxon>Bacteria</taxon>
        <taxon>Pseudomonadati</taxon>
        <taxon>Bacteroidota</taxon>
        <taxon>Chitinophagia</taxon>
        <taxon>Chitinophagales</taxon>
        <taxon>Chitinophagaceae</taxon>
        <taxon>Panacibacter</taxon>
    </lineage>
</organism>
<dbReference type="GO" id="GO:0016740">
    <property type="term" value="F:transferase activity"/>
    <property type="evidence" value="ECO:0007669"/>
    <property type="project" value="UniProtKB-KW"/>
</dbReference>
<name>A0A931E5I3_9BACT</name>
<keyword evidence="1" id="KW-0808">Transferase</keyword>
<evidence type="ECO:0000313" key="1">
    <source>
        <dbReference type="EMBL" id="MBG9375891.1"/>
    </source>
</evidence>
<sequence length="354" mass="39419">MKILYAVQATGNGHIARATELLPYLQQYGTVDIFLSGSNSSLQAALPVTYTSNGLSLFYHKNGGLAYRRMLSDLDFKNAYKEAKDLPVEKYDIVINDFESITALACKIKKVASVGFGHQASFQSMQVPRPPVKRFIGELILKRYAPATTYVGLHFERYDDFIFSPVLKKNILHAQPADNGHVTVYLPHYADEVITAHLRQIKDMRFQVFSKQVTHPQREGNIDILPVDNHNFTKSMISSTGVITGAGFETPAEALYLGKKLMCIPIKGQYEQLCNAAALEKNACAQVASVNRSFTDVVCAWLNNATTQKLVLYNSTGEVVEQVIARAAALRGREKHCRQNQYTTEDATFTALIN</sequence>
<dbReference type="Pfam" id="PF13528">
    <property type="entry name" value="Glyco_trans_1_3"/>
    <property type="match status" value="1"/>
</dbReference>
<accession>A0A931E5I3</accession>
<dbReference type="AlphaFoldDB" id="A0A931E5I3"/>
<keyword evidence="2" id="KW-1185">Reference proteome</keyword>
<comment type="caution">
    <text evidence="1">The sequence shown here is derived from an EMBL/GenBank/DDBJ whole genome shotgun (WGS) entry which is preliminary data.</text>
</comment>
<gene>
    <name evidence="1" type="ORF">I5907_06575</name>
</gene>
<dbReference type="SUPFAM" id="SSF53756">
    <property type="entry name" value="UDP-Glycosyltransferase/glycogen phosphorylase"/>
    <property type="match status" value="1"/>
</dbReference>
<protein>
    <submittedName>
        <fullName evidence="1">Glycosyl transferase</fullName>
    </submittedName>
</protein>
<proteinExistence type="predicted"/>
<evidence type="ECO:0000313" key="2">
    <source>
        <dbReference type="Proteomes" id="UP000628448"/>
    </source>
</evidence>
<dbReference type="Proteomes" id="UP000628448">
    <property type="component" value="Unassembled WGS sequence"/>
</dbReference>
<dbReference type="Gene3D" id="3.40.50.2000">
    <property type="entry name" value="Glycogen Phosphorylase B"/>
    <property type="match status" value="1"/>
</dbReference>
<reference evidence="1" key="1">
    <citation type="submission" date="2020-11" db="EMBL/GenBank/DDBJ databases">
        <title>Bacterial whole genome sequence for Panacibacter sp. DH6.</title>
        <authorList>
            <person name="Le V."/>
            <person name="Ko S."/>
            <person name="Ahn C.-Y."/>
            <person name="Oh H.-M."/>
        </authorList>
    </citation>
    <scope>NUCLEOTIDE SEQUENCE</scope>
    <source>
        <strain evidence="1">DH6</strain>
    </source>
</reference>
<dbReference type="EMBL" id="JADWYR010000001">
    <property type="protein sequence ID" value="MBG9375891.1"/>
    <property type="molecule type" value="Genomic_DNA"/>
</dbReference>